<dbReference type="Proteomes" id="UP000287651">
    <property type="component" value="Unassembled WGS sequence"/>
</dbReference>
<proteinExistence type="predicted"/>
<dbReference type="EMBL" id="KV875625">
    <property type="protein sequence ID" value="RZR72069.1"/>
    <property type="molecule type" value="Genomic_DNA"/>
</dbReference>
<sequence>MRLMPLLSSSGCKSEMEITSNTKEGMPTTATINISCWVEDIKPWAFFREEPPHPIDSILLAAFDSSCPSDRSRAVEHSG</sequence>
<reference evidence="2" key="2">
    <citation type="journal article" date="2018" name="Data Brief">
        <title>Genome sequence data from 17 accessions of Ensete ventricosum, a staple food crop for millions in Ethiopia.</title>
        <authorList>
            <person name="Yemataw Z."/>
            <person name="Muzemil S."/>
            <person name="Ambachew D."/>
            <person name="Tripathi L."/>
            <person name="Tesfaye K."/>
            <person name="Chala A."/>
            <person name="Farbos A."/>
            <person name="O'Neill P."/>
            <person name="Moore K."/>
            <person name="Grant M."/>
            <person name="Studholme D.J."/>
        </authorList>
    </citation>
    <scope>NUCLEOTIDE SEQUENCE [LARGE SCALE GENOMIC DNA]</scope>
    <source>
        <tissue evidence="2">Leaf</tissue>
    </source>
</reference>
<dbReference type="AlphaFoldDB" id="A0A426ZRD9"/>
<name>A0A426ZRD9_ENSVE</name>
<evidence type="ECO:0000313" key="2">
    <source>
        <dbReference type="EMBL" id="RZR72069.1"/>
    </source>
</evidence>
<accession>A0A426ZRD9</accession>
<evidence type="ECO:0000313" key="3">
    <source>
        <dbReference type="Proteomes" id="UP000287651"/>
    </source>
</evidence>
<evidence type="ECO:0000313" key="1">
    <source>
        <dbReference type="EMBL" id="RRT66569.1"/>
    </source>
</evidence>
<dbReference type="EMBL" id="AMZH03005376">
    <property type="protein sequence ID" value="RRT66569.1"/>
    <property type="molecule type" value="Genomic_DNA"/>
</dbReference>
<gene>
    <name evidence="1" type="ORF">B296_00007901</name>
    <name evidence="2" type="ORF">BHM03_00010227</name>
</gene>
<dbReference type="Proteomes" id="UP000290560">
    <property type="component" value="Unassembled WGS sequence"/>
</dbReference>
<reference evidence="1 3" key="1">
    <citation type="journal article" date="2014" name="Agronomy (Basel)">
        <title>A Draft Genome Sequence for Ensete ventricosum, the Drought-Tolerant Tree Against Hunger.</title>
        <authorList>
            <person name="Harrison J."/>
            <person name="Moore K.A."/>
            <person name="Paszkiewicz K."/>
            <person name="Jones T."/>
            <person name="Grant M."/>
            <person name="Ambacheew D."/>
            <person name="Muzemil S."/>
            <person name="Studholme D.J."/>
        </authorList>
    </citation>
    <scope>NUCLEOTIDE SEQUENCE [LARGE SCALE GENOMIC DNA]</scope>
</reference>
<organism evidence="1 3">
    <name type="scientific">Ensete ventricosum</name>
    <name type="common">Abyssinian banana</name>
    <name type="synonym">Musa ensete</name>
    <dbReference type="NCBI Taxonomy" id="4639"/>
    <lineage>
        <taxon>Eukaryota</taxon>
        <taxon>Viridiplantae</taxon>
        <taxon>Streptophyta</taxon>
        <taxon>Embryophyta</taxon>
        <taxon>Tracheophyta</taxon>
        <taxon>Spermatophyta</taxon>
        <taxon>Magnoliopsida</taxon>
        <taxon>Liliopsida</taxon>
        <taxon>Zingiberales</taxon>
        <taxon>Musaceae</taxon>
        <taxon>Ensete</taxon>
    </lineage>
</organism>
<reference evidence="1" key="3">
    <citation type="submission" date="2018-09" db="EMBL/GenBank/DDBJ databases">
        <authorList>
            <person name="Harrison J."/>
            <person name="Moore K.A."/>
            <person name="Paszkiewicz K."/>
            <person name="Jones T."/>
            <person name="Grant M."/>
            <person name="Ambacheew D."/>
            <person name="Muzemil S."/>
            <person name="Studholme D."/>
        </authorList>
    </citation>
    <scope>NUCLEOTIDE SEQUENCE</scope>
</reference>
<protein>
    <submittedName>
        <fullName evidence="1">Uncharacterized protein</fullName>
    </submittedName>
</protein>